<name>A0A835QGZ3_VANPL</name>
<comment type="caution">
    <text evidence="1">The sequence shown here is derived from an EMBL/GenBank/DDBJ whole genome shotgun (WGS) entry which is preliminary data.</text>
</comment>
<keyword evidence="2" id="KW-1185">Reference proteome</keyword>
<dbReference type="Proteomes" id="UP000636800">
    <property type="component" value="Unassembled WGS sequence"/>
</dbReference>
<organism evidence="1 2">
    <name type="scientific">Vanilla planifolia</name>
    <name type="common">Vanilla</name>
    <dbReference type="NCBI Taxonomy" id="51239"/>
    <lineage>
        <taxon>Eukaryota</taxon>
        <taxon>Viridiplantae</taxon>
        <taxon>Streptophyta</taxon>
        <taxon>Embryophyta</taxon>
        <taxon>Tracheophyta</taxon>
        <taxon>Spermatophyta</taxon>
        <taxon>Magnoliopsida</taxon>
        <taxon>Liliopsida</taxon>
        <taxon>Asparagales</taxon>
        <taxon>Orchidaceae</taxon>
        <taxon>Vanilloideae</taxon>
        <taxon>Vanilleae</taxon>
        <taxon>Vanilla</taxon>
    </lineage>
</organism>
<accession>A0A835QGZ3</accession>
<proteinExistence type="predicted"/>
<sequence>MDFTIMRVLLKINELTLDPNTRKIVVFPPEIIGLEILIKNQKCIWLLFAETRAAKAARLVEEVSLDDGKRATDGTEAFGEAAFSITGFRGHVPRYERFLIAAGRTAAQASEIFSGCLTSDALSTKAWEIFDIEEPSLSKNPIIDYLKNGTLHFG</sequence>
<evidence type="ECO:0000313" key="2">
    <source>
        <dbReference type="Proteomes" id="UP000636800"/>
    </source>
</evidence>
<gene>
    <name evidence="1" type="ORF">HPP92_017070</name>
</gene>
<evidence type="ECO:0000313" key="1">
    <source>
        <dbReference type="EMBL" id="KAG0470370.1"/>
    </source>
</evidence>
<dbReference type="AlphaFoldDB" id="A0A835QGZ3"/>
<dbReference type="EMBL" id="JADCNL010000008">
    <property type="protein sequence ID" value="KAG0470370.1"/>
    <property type="molecule type" value="Genomic_DNA"/>
</dbReference>
<protein>
    <submittedName>
        <fullName evidence="1">Uncharacterized protein</fullName>
    </submittedName>
</protein>
<reference evidence="1 2" key="1">
    <citation type="journal article" date="2020" name="Nat. Food">
        <title>A phased Vanilla planifolia genome enables genetic improvement of flavour and production.</title>
        <authorList>
            <person name="Hasing T."/>
            <person name="Tang H."/>
            <person name="Brym M."/>
            <person name="Khazi F."/>
            <person name="Huang T."/>
            <person name="Chambers A.H."/>
        </authorList>
    </citation>
    <scope>NUCLEOTIDE SEQUENCE [LARGE SCALE GENOMIC DNA]</scope>
    <source>
        <tissue evidence="1">Leaf</tissue>
    </source>
</reference>